<dbReference type="AlphaFoldDB" id="A0AAE3U9Z8"/>
<protein>
    <recommendedName>
        <fullName evidence="3">Lipoprotein</fullName>
    </recommendedName>
</protein>
<accession>A0AAE3U9Z8</accession>
<evidence type="ECO:0000313" key="1">
    <source>
        <dbReference type="EMBL" id="MDJ1484202.1"/>
    </source>
</evidence>
<name>A0AAE3U9Z8_9BACT</name>
<dbReference type="RefSeq" id="WP_313985198.1">
    <property type="nucleotide sequence ID" value="NZ_JASJOS010000014.1"/>
</dbReference>
<dbReference type="EMBL" id="JASJOS010000014">
    <property type="protein sequence ID" value="MDJ1484202.1"/>
    <property type="molecule type" value="Genomic_DNA"/>
</dbReference>
<evidence type="ECO:0008006" key="3">
    <source>
        <dbReference type="Google" id="ProtNLM"/>
    </source>
</evidence>
<dbReference type="Proteomes" id="UP001241110">
    <property type="component" value="Unassembled WGS sequence"/>
</dbReference>
<reference evidence="1" key="1">
    <citation type="submission" date="2023-05" db="EMBL/GenBank/DDBJ databases">
        <authorList>
            <person name="Zhang X."/>
        </authorList>
    </citation>
    <scope>NUCLEOTIDE SEQUENCE</scope>
    <source>
        <strain evidence="1">YF14B1</strain>
    </source>
</reference>
<evidence type="ECO:0000313" key="2">
    <source>
        <dbReference type="Proteomes" id="UP001241110"/>
    </source>
</evidence>
<proteinExistence type="predicted"/>
<gene>
    <name evidence="1" type="ORF">QNI16_27130</name>
</gene>
<comment type="caution">
    <text evidence="1">The sequence shown here is derived from an EMBL/GenBank/DDBJ whole genome shotgun (WGS) entry which is preliminary data.</text>
</comment>
<organism evidence="1 2">
    <name type="scientific">Xanthocytophaga flava</name>
    <dbReference type="NCBI Taxonomy" id="3048013"/>
    <lineage>
        <taxon>Bacteria</taxon>
        <taxon>Pseudomonadati</taxon>
        <taxon>Bacteroidota</taxon>
        <taxon>Cytophagia</taxon>
        <taxon>Cytophagales</taxon>
        <taxon>Rhodocytophagaceae</taxon>
        <taxon>Xanthocytophaga</taxon>
    </lineage>
</organism>
<sequence>MFLIITFLFVLSCSSDQEQNPPFISTGGGFSVSLENVPNNNMMQLKDKIGDTLQMGFSYLIEEFDKYALFTISNDSTRSLFIWSHDNFFLYNVSQIHEKGTPKSETMYLTGYFTTPIKKKASLCEIKPKTSKTFYLPYCTTYRRFGKKTRFKVDMVAFNKYYTFDSINTYQSHNLSIALSIDSLKKAHIQNRDISIH</sequence>